<evidence type="ECO:0000313" key="2">
    <source>
        <dbReference type="EMBL" id="OAA28486.1"/>
    </source>
</evidence>
<sequence>MKSIILEKGKIIQIVQGDITREEVDVIVNAANAYLRHGGGVAGAIVRAGGKIIQEESDRIVRNQGPLEVSEVAVTGAGELHAKYVIHVHGPQYGQDNVEEKLYHSFFNALEKAGELGVKTISIPAVSSGIFGVPKEISAKAFFNAVKDYFDKYPETTLALVRACNIDKPTTEVFEKIAQDIFDK</sequence>
<dbReference type="SUPFAM" id="SSF52949">
    <property type="entry name" value="Macro domain-like"/>
    <property type="match status" value="1"/>
</dbReference>
<dbReference type="PROSITE" id="PS51154">
    <property type="entry name" value="MACRO"/>
    <property type="match status" value="1"/>
</dbReference>
<dbReference type="RefSeq" id="WP_068348647.1">
    <property type="nucleotide sequence ID" value="NZ_JFHK01000022.1"/>
</dbReference>
<reference evidence="2 3" key="1">
    <citation type="submission" date="2014-02" db="EMBL/GenBank/DDBJ databases">
        <title>Kosmotoga genome sequencing.</title>
        <authorList>
            <person name="Pollo S.M."/>
            <person name="Charchuk R."/>
            <person name="Nesbo C.L."/>
        </authorList>
    </citation>
    <scope>NUCLEOTIDE SEQUENCE [LARGE SCALE GENOMIC DNA]</scope>
    <source>
        <strain evidence="2 3">S304</strain>
    </source>
</reference>
<accession>A0A176JXN2</accession>
<evidence type="ECO:0000313" key="3">
    <source>
        <dbReference type="Proteomes" id="UP000077339"/>
    </source>
</evidence>
<dbReference type="Pfam" id="PF01661">
    <property type="entry name" value="Macro"/>
    <property type="match status" value="1"/>
</dbReference>
<keyword evidence="3" id="KW-1185">Reference proteome</keyword>
<protein>
    <submittedName>
        <fullName evidence="2">Appr-1-p processing protein</fullName>
    </submittedName>
</protein>
<dbReference type="SMART" id="SM00506">
    <property type="entry name" value="A1pp"/>
    <property type="match status" value="1"/>
</dbReference>
<feature type="domain" description="Macro" evidence="1">
    <location>
        <begin position="1"/>
        <end position="182"/>
    </location>
</feature>
<dbReference type="Proteomes" id="UP000077339">
    <property type="component" value="Unassembled WGS sequence"/>
</dbReference>
<dbReference type="PATRIC" id="fig|1453497.3.peg.915"/>
<dbReference type="Gene3D" id="3.40.220.10">
    <property type="entry name" value="Leucine Aminopeptidase, subunit E, domain 1"/>
    <property type="match status" value="1"/>
</dbReference>
<dbReference type="STRING" id="1453497.AT15_04600"/>
<comment type="caution">
    <text evidence="2">The sequence shown here is derived from an EMBL/GenBank/DDBJ whole genome shotgun (WGS) entry which is preliminary data.</text>
</comment>
<gene>
    <name evidence="2" type="ORF">AT15_04600</name>
</gene>
<dbReference type="EMBL" id="JFHK01000022">
    <property type="protein sequence ID" value="OAA28486.1"/>
    <property type="molecule type" value="Genomic_DNA"/>
</dbReference>
<name>A0A176JXN2_9BACT</name>
<organism evidence="2 3">
    <name type="scientific">Kosmotoga arenicorallina S304</name>
    <dbReference type="NCBI Taxonomy" id="1453497"/>
    <lineage>
        <taxon>Bacteria</taxon>
        <taxon>Thermotogati</taxon>
        <taxon>Thermotogota</taxon>
        <taxon>Thermotogae</taxon>
        <taxon>Kosmotogales</taxon>
        <taxon>Kosmotogaceae</taxon>
        <taxon>Kosmotoga</taxon>
    </lineage>
</organism>
<dbReference type="CDD" id="cd02907">
    <property type="entry name" value="Macro_Af1521_BAL-like"/>
    <property type="match status" value="1"/>
</dbReference>
<dbReference type="InterPro" id="IPR002589">
    <property type="entry name" value="Macro_dom"/>
</dbReference>
<dbReference type="OrthoDB" id="6194521at2"/>
<dbReference type="PANTHER" id="PTHR11106:SF111">
    <property type="entry name" value="MACRO DOMAIN-CONTAINING PROTEIN"/>
    <property type="match status" value="1"/>
</dbReference>
<dbReference type="AlphaFoldDB" id="A0A176JXN2"/>
<proteinExistence type="predicted"/>
<dbReference type="PANTHER" id="PTHR11106">
    <property type="entry name" value="GANGLIOSIDE INDUCED DIFFERENTIATION ASSOCIATED PROTEIN 2-RELATED"/>
    <property type="match status" value="1"/>
</dbReference>
<dbReference type="InterPro" id="IPR043472">
    <property type="entry name" value="Macro_dom-like"/>
</dbReference>
<evidence type="ECO:0000259" key="1">
    <source>
        <dbReference type="PROSITE" id="PS51154"/>
    </source>
</evidence>